<dbReference type="RefSeq" id="YP_010102955.1">
    <property type="nucleotide sequence ID" value="NC_055804.1"/>
</dbReference>
<name>A0A514DGT0_9CAUD</name>
<gene>
    <name evidence="1" type="primary">41</name>
    <name evidence="1" type="ORF">SEA_BAKERY_41</name>
</gene>
<organism evidence="1 2">
    <name type="scientific">Gordonia phage Bakery</name>
    <dbReference type="NCBI Taxonomy" id="2591205"/>
    <lineage>
        <taxon>Viruses</taxon>
        <taxon>Duplodnaviria</taxon>
        <taxon>Heunggongvirae</taxon>
        <taxon>Uroviricota</taxon>
        <taxon>Caudoviricetes</taxon>
        <taxon>Stackebrandtviridae</taxon>
        <taxon>Frickvirinae</taxon>
        <taxon>Wizardvirus</taxon>
        <taxon>Wizardvirus bakery</taxon>
    </lineage>
</organism>
<evidence type="ECO:0000313" key="2">
    <source>
        <dbReference type="Proteomes" id="UP000318284"/>
    </source>
</evidence>
<evidence type="ECO:0000313" key="1">
    <source>
        <dbReference type="EMBL" id="QDH92826.1"/>
    </source>
</evidence>
<dbReference type="InterPro" id="IPR029044">
    <property type="entry name" value="Nucleotide-diphossugar_trans"/>
</dbReference>
<dbReference type="EMBL" id="MK937603">
    <property type="protein sequence ID" value="QDH92826.1"/>
    <property type="molecule type" value="Genomic_DNA"/>
</dbReference>
<dbReference type="KEGG" id="vg:65120809"/>
<keyword evidence="1" id="KW-0808">Transferase</keyword>
<dbReference type="GO" id="GO:0016740">
    <property type="term" value="F:transferase activity"/>
    <property type="evidence" value="ECO:0007669"/>
    <property type="project" value="UniProtKB-KW"/>
</dbReference>
<dbReference type="GeneID" id="65120809"/>
<reference evidence="1 2" key="1">
    <citation type="submission" date="2019-05" db="EMBL/GenBank/DDBJ databases">
        <authorList>
            <person name="Hammer B.W."/>
            <person name="Collado J."/>
            <person name="Fitzgerald H.N."/>
            <person name="Graziano A."/>
            <person name="Haggerty C.V."/>
            <person name="Kim S."/>
            <person name="Ogunsemowo I.H."/>
            <person name="Reddy N."/>
            <person name="Butela K.A."/>
            <person name="Garlena R.A."/>
            <person name="Russell D.A."/>
            <person name="Pope W.H."/>
            <person name="Jacobs-Sera D."/>
            <person name="Hatfull G.F."/>
        </authorList>
    </citation>
    <scope>NUCLEOTIDE SEQUENCE [LARGE SCALE GENOMIC DNA]</scope>
</reference>
<dbReference type="Proteomes" id="UP000318284">
    <property type="component" value="Segment"/>
</dbReference>
<accession>A0A514DGT0</accession>
<proteinExistence type="predicted"/>
<sequence length="306" mass="34234">MSPYLTDVLARLRVFAWNDGVAIPNDRWAWLVAKVKITILTAALAAWNRVARRRIVEPGSGVDVSLTTYGPRTAEVYLTIESIGVGSTRPERVILWIDEADVLANPPKPLRRLMRRGLEVRPCENSGPHKKWYPYSQHVGPTHQRKMMVTADDDVFYPRWWLAGLLASYQRNPGDVVAYRAWTKTDAPYVEWPLCSSATSSYNHFATGVSGVLYDQTMIELLRRSGTKFTEVCPRADDIWLHFVAVSSGIGVRQVSERAAEFWPRLRTTEHALAHGNTAGGGNDVALLATARAFADVADENTKIEI</sequence>
<dbReference type="SUPFAM" id="SSF53448">
    <property type="entry name" value="Nucleotide-diphospho-sugar transferases"/>
    <property type="match status" value="1"/>
</dbReference>
<protein>
    <submittedName>
        <fullName evidence="1">Glycosyltransferase</fullName>
    </submittedName>
</protein>
<keyword evidence="2" id="KW-1185">Reference proteome</keyword>